<accession>A0A5C6ARB1</accession>
<evidence type="ECO:0000256" key="1">
    <source>
        <dbReference type="SAM" id="MobiDB-lite"/>
    </source>
</evidence>
<dbReference type="EMBL" id="SJPN01000004">
    <property type="protein sequence ID" value="TWU02495.1"/>
    <property type="molecule type" value="Genomic_DNA"/>
</dbReference>
<keyword evidence="3" id="KW-1185">Reference proteome</keyword>
<gene>
    <name evidence="2" type="ORF">Pla52n_35450</name>
</gene>
<name>A0A5C6ARB1_9BACT</name>
<dbReference type="AlphaFoldDB" id="A0A5C6ARB1"/>
<comment type="caution">
    <text evidence="2">The sequence shown here is derived from an EMBL/GenBank/DDBJ whole genome shotgun (WGS) entry which is preliminary data.</text>
</comment>
<reference evidence="2 3" key="1">
    <citation type="submission" date="2019-02" db="EMBL/GenBank/DDBJ databases">
        <title>Deep-cultivation of Planctomycetes and their phenomic and genomic characterization uncovers novel biology.</title>
        <authorList>
            <person name="Wiegand S."/>
            <person name="Jogler M."/>
            <person name="Boedeker C."/>
            <person name="Pinto D."/>
            <person name="Vollmers J."/>
            <person name="Rivas-Marin E."/>
            <person name="Kohn T."/>
            <person name="Peeters S.H."/>
            <person name="Heuer A."/>
            <person name="Rast P."/>
            <person name="Oberbeckmann S."/>
            <person name="Bunk B."/>
            <person name="Jeske O."/>
            <person name="Meyerdierks A."/>
            <person name="Storesund J.E."/>
            <person name="Kallscheuer N."/>
            <person name="Luecker S."/>
            <person name="Lage O.M."/>
            <person name="Pohl T."/>
            <person name="Merkel B.J."/>
            <person name="Hornburger P."/>
            <person name="Mueller R.-W."/>
            <person name="Bruemmer F."/>
            <person name="Labrenz M."/>
            <person name="Spormann A.M."/>
            <person name="Op Den Camp H."/>
            <person name="Overmann J."/>
            <person name="Amann R."/>
            <person name="Jetten M.S.M."/>
            <person name="Mascher T."/>
            <person name="Medema M.H."/>
            <person name="Devos D.P."/>
            <person name="Kaster A.-K."/>
            <person name="Ovreas L."/>
            <person name="Rohde M."/>
            <person name="Galperin M.Y."/>
            <person name="Jogler C."/>
        </authorList>
    </citation>
    <scope>NUCLEOTIDE SEQUENCE [LARGE SCALE GENOMIC DNA]</scope>
    <source>
        <strain evidence="2 3">Pla52n</strain>
    </source>
</reference>
<sequence>MMKNFDNVRLGGLGASHERLPREQSKFEQLLDRAYQPSAGVSDAGSPTDEATLHKYRPYRATRRTQVEDKIHKMLQQPTLKSIKKLPLAEVAEQFARFHDVKIDIDPLWLEDETPDLNQPVSTDLGDLSLGAALDFILEPLGMSYIVRDDEIRITSIDRAEAYQYERVHELPPPLKGQEEQVIQALTTKITPESWWLVGGEYVASATDGWLTISANREVHEAAAALLEEWQTPKQQRSLPELGVPSSQDE</sequence>
<feature type="region of interest" description="Disordered" evidence="1">
    <location>
        <begin position="231"/>
        <end position="250"/>
    </location>
</feature>
<dbReference type="RefSeq" id="WP_197454696.1">
    <property type="nucleotide sequence ID" value="NZ_CP151726.1"/>
</dbReference>
<evidence type="ECO:0000313" key="3">
    <source>
        <dbReference type="Proteomes" id="UP000320176"/>
    </source>
</evidence>
<organism evidence="2 3">
    <name type="scientific">Stieleria varia</name>
    <dbReference type="NCBI Taxonomy" id="2528005"/>
    <lineage>
        <taxon>Bacteria</taxon>
        <taxon>Pseudomonadati</taxon>
        <taxon>Planctomycetota</taxon>
        <taxon>Planctomycetia</taxon>
        <taxon>Pirellulales</taxon>
        <taxon>Pirellulaceae</taxon>
        <taxon>Stieleria</taxon>
    </lineage>
</organism>
<dbReference type="Proteomes" id="UP000320176">
    <property type="component" value="Unassembled WGS sequence"/>
</dbReference>
<evidence type="ECO:0000313" key="2">
    <source>
        <dbReference type="EMBL" id="TWU02495.1"/>
    </source>
</evidence>
<proteinExistence type="predicted"/>
<protein>
    <submittedName>
        <fullName evidence="2">Uncharacterized protein</fullName>
    </submittedName>
</protein>